<evidence type="ECO:0000256" key="2">
    <source>
        <dbReference type="ARBA" id="ARBA00022692"/>
    </source>
</evidence>
<evidence type="ECO:0000256" key="1">
    <source>
        <dbReference type="ARBA" id="ARBA00004141"/>
    </source>
</evidence>
<dbReference type="Proteomes" id="UP001649230">
    <property type="component" value="Chromosome"/>
</dbReference>
<sequence>MGNKLKRVVIGKPMKSGELEEEKLSKMKALAVLSSDALSSVAYGTEQILIVLVTLGFAAVWYSIPISIAVLGLLTILILSYRQTIYSYPSGGGAYLVAKDNLGVGTGLIAGGSLLVDYILTVAVSSSAGTDAITSAFPSLHDHRVLVSLIMILFLTIMNLRGITESASILALPVYLFVAAIFVLIIAGLIKYVMGGIHAEVPELGTAVSNVSLFLLLKAFSSGCSALTGVEAVSNAIPNFKQPAEKNAAKTLVAMGMILGSMFIGISLLAYWYGISPTPEETVVSKIAEATFGRGVLYYLIQGVTALILFLAANTAYAAFPLLAFMLAKDKFMPHMFKVRGDRLGFSNGIIILGVLSALLVIVFHGDTENLIPLYAVGVFIPFTLSQFGMMVRWIRLKPEGWIIKLLINTIGMITTLTITLIFIFTKFSQIWMVFIFLPLVIFLFFRIHRHYMNIADELRINLESDKPEIKGSTIVIPVAGITRVVLHSISYAKSLTDNVVAVFVAFDEEEIRKMEEKWEEWNPGVRLIILRSRYRSVMRPLMKFIDTVEWKTAETDHITILIPQFITKHWWQNLLHNQTSLLIRAYLYNQKDIVIATVPYHLNR</sequence>
<feature type="transmembrane region" description="Helical" evidence="5">
    <location>
        <begin position="251"/>
        <end position="275"/>
    </location>
</feature>
<reference evidence="6 7" key="1">
    <citation type="journal article" date="2024" name="Int. J. Syst. Evol. Microbiol.">
        <title>Paenibacillus hexagrammi sp. nov., a novel bacterium isolated from the gut content of Hexagrammos agrammus.</title>
        <authorList>
            <person name="Jung H.K."/>
            <person name="Kim D.G."/>
            <person name="Zin H."/>
            <person name="Park J."/>
            <person name="Jung H."/>
            <person name="Kim Y.O."/>
            <person name="Kong H.J."/>
            <person name="Kim J.W."/>
            <person name="Kim Y.S."/>
        </authorList>
    </citation>
    <scope>NUCLEOTIDE SEQUENCE [LARGE SCALE GENOMIC DNA]</scope>
    <source>
        <strain evidence="6 7">YPD9-1</strain>
    </source>
</reference>
<evidence type="ECO:0000313" key="7">
    <source>
        <dbReference type="Proteomes" id="UP001649230"/>
    </source>
</evidence>
<dbReference type="EMBL" id="CP090978">
    <property type="protein sequence ID" value="UJF33508.1"/>
    <property type="molecule type" value="Genomic_DNA"/>
</dbReference>
<keyword evidence="4 5" id="KW-0472">Membrane</keyword>
<dbReference type="RefSeq" id="WP_235119878.1">
    <property type="nucleotide sequence ID" value="NZ_CP090978.1"/>
</dbReference>
<keyword evidence="2 5" id="KW-0812">Transmembrane</keyword>
<dbReference type="InterPro" id="IPR002293">
    <property type="entry name" value="AA/rel_permease1"/>
</dbReference>
<gene>
    <name evidence="6" type="ORF">L0M14_29085</name>
</gene>
<name>A0ABY3SJ36_9BACL</name>
<evidence type="ECO:0000256" key="5">
    <source>
        <dbReference type="SAM" id="Phobius"/>
    </source>
</evidence>
<dbReference type="Pfam" id="PF13520">
    <property type="entry name" value="AA_permease_2"/>
    <property type="match status" value="1"/>
</dbReference>
<dbReference type="PANTHER" id="PTHR47704:SF1">
    <property type="entry name" value="POTASSIUM TRANSPORTER KIMA"/>
    <property type="match status" value="1"/>
</dbReference>
<dbReference type="PANTHER" id="PTHR47704">
    <property type="entry name" value="POTASSIUM TRANSPORTER KIMA"/>
    <property type="match status" value="1"/>
</dbReference>
<keyword evidence="3 5" id="KW-1133">Transmembrane helix</keyword>
<accession>A0ABY3SJ36</accession>
<evidence type="ECO:0000256" key="3">
    <source>
        <dbReference type="ARBA" id="ARBA00022989"/>
    </source>
</evidence>
<feature type="transmembrane region" description="Helical" evidence="5">
    <location>
        <begin position="346"/>
        <end position="366"/>
    </location>
</feature>
<feature type="transmembrane region" description="Helical" evidence="5">
    <location>
        <begin position="431"/>
        <end position="448"/>
    </location>
</feature>
<dbReference type="Gene3D" id="1.20.1740.10">
    <property type="entry name" value="Amino acid/polyamine transporter I"/>
    <property type="match status" value="1"/>
</dbReference>
<feature type="transmembrane region" description="Helical" evidence="5">
    <location>
        <begin position="60"/>
        <end position="81"/>
    </location>
</feature>
<keyword evidence="7" id="KW-1185">Reference proteome</keyword>
<feature type="transmembrane region" description="Helical" evidence="5">
    <location>
        <begin position="102"/>
        <end position="125"/>
    </location>
</feature>
<feature type="transmembrane region" description="Helical" evidence="5">
    <location>
        <begin position="170"/>
        <end position="190"/>
    </location>
</feature>
<protein>
    <submittedName>
        <fullName evidence="6">APC family permease</fullName>
    </submittedName>
</protein>
<feature type="transmembrane region" description="Helical" evidence="5">
    <location>
        <begin position="145"/>
        <end position="163"/>
    </location>
</feature>
<feature type="transmembrane region" description="Helical" evidence="5">
    <location>
        <begin position="295"/>
        <end position="325"/>
    </location>
</feature>
<feature type="transmembrane region" description="Helical" evidence="5">
    <location>
        <begin position="372"/>
        <end position="394"/>
    </location>
</feature>
<feature type="transmembrane region" description="Helical" evidence="5">
    <location>
        <begin position="406"/>
        <end position="425"/>
    </location>
</feature>
<evidence type="ECO:0000256" key="4">
    <source>
        <dbReference type="ARBA" id="ARBA00023136"/>
    </source>
</evidence>
<comment type="subcellular location">
    <subcellularLocation>
        <location evidence="1">Membrane</location>
        <topology evidence="1">Multi-pass membrane protein</topology>
    </subcellularLocation>
</comment>
<dbReference type="InterPro" id="IPR053153">
    <property type="entry name" value="APC_K+_Transporter"/>
</dbReference>
<evidence type="ECO:0000313" key="6">
    <source>
        <dbReference type="EMBL" id="UJF33508.1"/>
    </source>
</evidence>
<organism evidence="6 7">
    <name type="scientific">Paenibacillus hexagrammi</name>
    <dbReference type="NCBI Taxonomy" id="2908839"/>
    <lineage>
        <taxon>Bacteria</taxon>
        <taxon>Bacillati</taxon>
        <taxon>Bacillota</taxon>
        <taxon>Bacilli</taxon>
        <taxon>Bacillales</taxon>
        <taxon>Paenibacillaceae</taxon>
        <taxon>Paenibacillus</taxon>
    </lineage>
</organism>
<proteinExistence type="predicted"/>